<dbReference type="InterPro" id="IPR053037">
    <property type="entry name" value="Pericyclase_pydY-like"/>
</dbReference>
<keyword evidence="3" id="KW-1185">Reference proteome</keyword>
<reference evidence="2 3" key="1">
    <citation type="journal article" date="2015" name="BMC Genomics">
        <title>Insights from the genome of Ophiocordyceps polyrhachis-furcata to pathogenicity and host specificity in insect fungi.</title>
        <authorList>
            <person name="Wichadakul D."/>
            <person name="Kobmoo N."/>
            <person name="Ingsriswang S."/>
            <person name="Tangphatsornruang S."/>
            <person name="Chantasingh D."/>
            <person name="Luangsa-ard J.J."/>
            <person name="Eurwilaichitr L."/>
        </authorList>
    </citation>
    <scope>NUCLEOTIDE SEQUENCE [LARGE SCALE GENOMIC DNA]</scope>
    <source>
        <strain evidence="2 3">BCC 54312</strain>
    </source>
</reference>
<gene>
    <name evidence="2" type="ORF">L249_7230</name>
</gene>
<proteinExistence type="predicted"/>
<feature type="compositionally biased region" description="Basic and acidic residues" evidence="1">
    <location>
        <begin position="100"/>
        <end position="111"/>
    </location>
</feature>
<feature type="compositionally biased region" description="Polar residues" evidence="1">
    <location>
        <begin position="112"/>
        <end position="125"/>
    </location>
</feature>
<dbReference type="EMBL" id="LKCN02000010">
    <property type="protein sequence ID" value="RCI11646.1"/>
    <property type="molecule type" value="Genomic_DNA"/>
</dbReference>
<organism evidence="2 3">
    <name type="scientific">Ophiocordyceps polyrhachis-furcata BCC 54312</name>
    <dbReference type="NCBI Taxonomy" id="1330021"/>
    <lineage>
        <taxon>Eukaryota</taxon>
        <taxon>Fungi</taxon>
        <taxon>Dikarya</taxon>
        <taxon>Ascomycota</taxon>
        <taxon>Pezizomycotina</taxon>
        <taxon>Sordariomycetes</taxon>
        <taxon>Hypocreomycetidae</taxon>
        <taxon>Hypocreales</taxon>
        <taxon>Ophiocordycipitaceae</taxon>
        <taxon>Ophiocordyceps</taxon>
    </lineage>
</organism>
<dbReference type="OrthoDB" id="425354at2759"/>
<dbReference type="Proteomes" id="UP000253664">
    <property type="component" value="Unassembled WGS sequence"/>
</dbReference>
<feature type="compositionally biased region" description="Basic and acidic residues" evidence="1">
    <location>
        <begin position="1"/>
        <end position="11"/>
    </location>
</feature>
<feature type="region of interest" description="Disordered" evidence="1">
    <location>
        <begin position="1"/>
        <end position="26"/>
    </location>
</feature>
<accession>A0A367LB55</accession>
<evidence type="ECO:0008006" key="4">
    <source>
        <dbReference type="Google" id="ProtNLM"/>
    </source>
</evidence>
<evidence type="ECO:0000313" key="3">
    <source>
        <dbReference type="Proteomes" id="UP000253664"/>
    </source>
</evidence>
<protein>
    <recommendedName>
        <fullName evidence="4">LCCL domain-containing protein</fullName>
    </recommendedName>
</protein>
<comment type="caution">
    <text evidence="2">The sequence shown here is derived from an EMBL/GenBank/DDBJ whole genome shotgun (WGS) entry which is preliminary data.</text>
</comment>
<dbReference type="PANTHER" id="PTHR38115">
    <property type="entry name" value="LIPOCALIN-LIKE DOMAIN-CONTAINING PROTEIN"/>
    <property type="match status" value="1"/>
</dbReference>
<name>A0A367LB55_9HYPO</name>
<evidence type="ECO:0000313" key="2">
    <source>
        <dbReference type="EMBL" id="RCI11646.1"/>
    </source>
</evidence>
<dbReference type="AlphaFoldDB" id="A0A367LB55"/>
<dbReference type="PANTHER" id="PTHR38115:SF1">
    <property type="entry name" value="LIPOCALIN-LIKE DOMAIN-CONTAINING PROTEIN"/>
    <property type="match status" value="1"/>
</dbReference>
<feature type="region of interest" description="Disordered" evidence="1">
    <location>
        <begin position="100"/>
        <end position="128"/>
    </location>
</feature>
<sequence length="290" mass="32615">MGKSQRPDHSARSFQRPGDRQGQTVASSPSAFLPLVLTSHHSPRDLGCWNMWLVTVPSPEARLSTLEYDDRPAPTRKKDMAAPTSKTIKNLSGQWTMVRHEPRRSVSDSRIRTNGSRSVQQNKTLSDPMEPGLALQGIGFIVRKGICMATISLSVEQYEGTPRPPSTAEGPVWRIDSTQSAAGLSSTSEQRCVDDIRREQTDWLFGTVEGRSHWITLDEVDDAYLARGWIFDGDDKTLLRAIAVNKTAGWTATQVWGFQMVDDERRYCRNVVIEKGEQRVDFRLVYDYVG</sequence>
<evidence type="ECO:0000256" key="1">
    <source>
        <dbReference type="SAM" id="MobiDB-lite"/>
    </source>
</evidence>